<gene>
    <name evidence="1" type="ORF">E2C01_062952</name>
</gene>
<dbReference type="AlphaFoldDB" id="A0A5B7HJH6"/>
<evidence type="ECO:0000313" key="2">
    <source>
        <dbReference type="Proteomes" id="UP000324222"/>
    </source>
</evidence>
<proteinExistence type="predicted"/>
<comment type="caution">
    <text evidence="1">The sequence shown here is derived from an EMBL/GenBank/DDBJ whole genome shotgun (WGS) entry which is preliminary data.</text>
</comment>
<dbReference type="OrthoDB" id="271881at2759"/>
<name>A0A5B7HJH6_PORTR</name>
<organism evidence="1 2">
    <name type="scientific">Portunus trituberculatus</name>
    <name type="common">Swimming crab</name>
    <name type="synonym">Neptunus trituberculatus</name>
    <dbReference type="NCBI Taxonomy" id="210409"/>
    <lineage>
        <taxon>Eukaryota</taxon>
        <taxon>Metazoa</taxon>
        <taxon>Ecdysozoa</taxon>
        <taxon>Arthropoda</taxon>
        <taxon>Crustacea</taxon>
        <taxon>Multicrustacea</taxon>
        <taxon>Malacostraca</taxon>
        <taxon>Eumalacostraca</taxon>
        <taxon>Eucarida</taxon>
        <taxon>Decapoda</taxon>
        <taxon>Pleocyemata</taxon>
        <taxon>Brachyura</taxon>
        <taxon>Eubrachyura</taxon>
        <taxon>Portunoidea</taxon>
        <taxon>Portunidae</taxon>
        <taxon>Portuninae</taxon>
        <taxon>Portunus</taxon>
    </lineage>
</organism>
<evidence type="ECO:0000313" key="1">
    <source>
        <dbReference type="EMBL" id="MPC68744.1"/>
    </source>
</evidence>
<accession>A0A5B7HJH6</accession>
<dbReference type="Proteomes" id="UP000324222">
    <property type="component" value="Unassembled WGS sequence"/>
</dbReference>
<sequence length="104" mass="11383">MDAILLEKVALTLLKNLGSSFRSARNRGREPANHSETTAFCPSPGKFKPKKFAKTDVVECNAYFTSSVMAAFLDTVSLAYRSRASPLPLANVVDMLTPTGRKFI</sequence>
<reference evidence="1 2" key="1">
    <citation type="submission" date="2019-05" db="EMBL/GenBank/DDBJ databases">
        <title>Another draft genome of Portunus trituberculatus and its Hox gene families provides insights of decapod evolution.</title>
        <authorList>
            <person name="Jeong J.-H."/>
            <person name="Song I."/>
            <person name="Kim S."/>
            <person name="Choi T."/>
            <person name="Kim D."/>
            <person name="Ryu S."/>
            <person name="Kim W."/>
        </authorList>
    </citation>
    <scope>NUCLEOTIDE SEQUENCE [LARGE SCALE GENOMIC DNA]</scope>
    <source>
        <tissue evidence="1">Muscle</tissue>
    </source>
</reference>
<protein>
    <submittedName>
        <fullName evidence="1">Uncharacterized protein</fullName>
    </submittedName>
</protein>
<dbReference type="EMBL" id="VSRR010028307">
    <property type="protein sequence ID" value="MPC68744.1"/>
    <property type="molecule type" value="Genomic_DNA"/>
</dbReference>
<keyword evidence="2" id="KW-1185">Reference proteome</keyword>